<dbReference type="InterPro" id="IPR036390">
    <property type="entry name" value="WH_DNA-bd_sf"/>
</dbReference>
<dbReference type="InterPro" id="IPR016461">
    <property type="entry name" value="COMT-like"/>
</dbReference>
<dbReference type="InterPro" id="IPR012967">
    <property type="entry name" value="COMT_dimerisation"/>
</dbReference>
<dbReference type="Gene3D" id="3.40.50.150">
    <property type="entry name" value="Vaccinia Virus protein VP39"/>
    <property type="match status" value="1"/>
</dbReference>
<keyword evidence="2" id="KW-0808">Transferase</keyword>
<evidence type="ECO:0000259" key="6">
    <source>
        <dbReference type="Pfam" id="PF08100"/>
    </source>
</evidence>
<feature type="domain" description="O-methyltransferase dimerisation" evidence="6">
    <location>
        <begin position="25"/>
        <end position="123"/>
    </location>
</feature>
<dbReference type="GO" id="GO:0046983">
    <property type="term" value="F:protein dimerization activity"/>
    <property type="evidence" value="ECO:0007669"/>
    <property type="project" value="InterPro"/>
</dbReference>
<feature type="active site" description="Proton acceptor" evidence="4">
    <location>
        <position position="285"/>
    </location>
</feature>
<dbReference type="Gene3D" id="1.10.10.10">
    <property type="entry name" value="Winged helix-like DNA-binding domain superfamily/Winged helix DNA-binding domain"/>
    <property type="match status" value="1"/>
</dbReference>
<dbReference type="Proteomes" id="UP001497516">
    <property type="component" value="Chromosome 7"/>
</dbReference>
<dbReference type="EMBL" id="OZ034820">
    <property type="protein sequence ID" value="CAL1402520.1"/>
    <property type="molecule type" value="Genomic_DNA"/>
</dbReference>
<proteinExistence type="predicted"/>
<keyword evidence="3" id="KW-0949">S-adenosyl-L-methionine</keyword>
<evidence type="ECO:0000256" key="4">
    <source>
        <dbReference type="PIRSR" id="PIRSR005739-1"/>
    </source>
</evidence>
<evidence type="ECO:0000259" key="5">
    <source>
        <dbReference type="Pfam" id="PF00891"/>
    </source>
</evidence>
<evidence type="ECO:0000256" key="2">
    <source>
        <dbReference type="ARBA" id="ARBA00022679"/>
    </source>
</evidence>
<dbReference type="FunFam" id="3.40.50.150:FF:000057">
    <property type="entry name" value="O-methyltransferase ZRP4"/>
    <property type="match status" value="1"/>
</dbReference>
<reference evidence="7 8" key="1">
    <citation type="submission" date="2024-04" db="EMBL/GenBank/DDBJ databases">
        <authorList>
            <person name="Fracassetti M."/>
        </authorList>
    </citation>
    <scope>NUCLEOTIDE SEQUENCE [LARGE SCALE GENOMIC DNA]</scope>
</reference>
<dbReference type="CDD" id="cd02440">
    <property type="entry name" value="AdoMet_MTases"/>
    <property type="match status" value="1"/>
</dbReference>
<dbReference type="GO" id="GO:0032259">
    <property type="term" value="P:methylation"/>
    <property type="evidence" value="ECO:0007669"/>
    <property type="project" value="UniProtKB-KW"/>
</dbReference>
<dbReference type="Pfam" id="PF08100">
    <property type="entry name" value="Dimerisation"/>
    <property type="match status" value="1"/>
</dbReference>
<sequence>MSQDLVGGSISSDELFEAQARARNFAFSYIVSMALKCIVVLGVPDAIHRHQGPTSLSDLASSLPLPLHHSKVDALRRLMRPLVHAGFFTATVKGGGADHEQLGGEEEGEDHYYSLTTMGKLLLPGGSLSPFIDLHLDPKVMTQWGMLSSWFLYCSDPVPFEVVHDGMSFWEWLDKEPDQKKAFGGVMVEDSKLVARVLVSECREVFEESEMESLVDVGGGAGTMAIEIAKAFPKLKCTVFDLPRVVANLKEGDGVKGLENLEVVGGSMFDKVPPTDIVLLKLILHDWDDEKCLKILKCCREAVSHDEKKKGKVIIIDMVMGHKAVLENHELSQVQYCFDLLMLVNFNGKERNEKEWQSLFMAAGFSDYKIIRSLGPKCLIEAYP</sequence>
<keyword evidence="1" id="KW-0489">Methyltransferase</keyword>
<protein>
    <submittedName>
        <fullName evidence="7">Uncharacterized protein</fullName>
    </submittedName>
</protein>
<dbReference type="GO" id="GO:0008171">
    <property type="term" value="F:O-methyltransferase activity"/>
    <property type="evidence" value="ECO:0007669"/>
    <property type="project" value="InterPro"/>
</dbReference>
<accession>A0AAV2FYE6</accession>
<evidence type="ECO:0000256" key="1">
    <source>
        <dbReference type="ARBA" id="ARBA00022603"/>
    </source>
</evidence>
<dbReference type="InterPro" id="IPR001077">
    <property type="entry name" value="COMT_C"/>
</dbReference>
<dbReference type="InterPro" id="IPR036388">
    <property type="entry name" value="WH-like_DNA-bd_sf"/>
</dbReference>
<dbReference type="PROSITE" id="PS51683">
    <property type="entry name" value="SAM_OMT_II"/>
    <property type="match status" value="1"/>
</dbReference>
<dbReference type="AlphaFoldDB" id="A0AAV2FYE6"/>
<evidence type="ECO:0000256" key="3">
    <source>
        <dbReference type="ARBA" id="ARBA00022691"/>
    </source>
</evidence>
<organism evidence="7 8">
    <name type="scientific">Linum trigynum</name>
    <dbReference type="NCBI Taxonomy" id="586398"/>
    <lineage>
        <taxon>Eukaryota</taxon>
        <taxon>Viridiplantae</taxon>
        <taxon>Streptophyta</taxon>
        <taxon>Embryophyta</taxon>
        <taxon>Tracheophyta</taxon>
        <taxon>Spermatophyta</taxon>
        <taxon>Magnoliopsida</taxon>
        <taxon>eudicotyledons</taxon>
        <taxon>Gunneridae</taxon>
        <taxon>Pentapetalae</taxon>
        <taxon>rosids</taxon>
        <taxon>fabids</taxon>
        <taxon>Malpighiales</taxon>
        <taxon>Linaceae</taxon>
        <taxon>Linum</taxon>
    </lineage>
</organism>
<evidence type="ECO:0000313" key="8">
    <source>
        <dbReference type="Proteomes" id="UP001497516"/>
    </source>
</evidence>
<dbReference type="PIRSF" id="PIRSF005739">
    <property type="entry name" value="O-mtase"/>
    <property type="match status" value="1"/>
</dbReference>
<dbReference type="SUPFAM" id="SSF46785">
    <property type="entry name" value="Winged helix' DNA-binding domain"/>
    <property type="match status" value="1"/>
</dbReference>
<gene>
    <name evidence="7" type="ORF">LTRI10_LOCUS42512</name>
</gene>
<name>A0AAV2FYE6_9ROSI</name>
<dbReference type="InterPro" id="IPR029063">
    <property type="entry name" value="SAM-dependent_MTases_sf"/>
</dbReference>
<dbReference type="PANTHER" id="PTHR11746">
    <property type="entry name" value="O-METHYLTRANSFERASE"/>
    <property type="match status" value="1"/>
</dbReference>
<evidence type="ECO:0000313" key="7">
    <source>
        <dbReference type="EMBL" id="CAL1402520.1"/>
    </source>
</evidence>
<keyword evidence="8" id="KW-1185">Reference proteome</keyword>
<dbReference type="SUPFAM" id="SSF53335">
    <property type="entry name" value="S-adenosyl-L-methionine-dependent methyltransferases"/>
    <property type="match status" value="1"/>
</dbReference>
<dbReference type="Pfam" id="PF00891">
    <property type="entry name" value="Methyltransf_2"/>
    <property type="match status" value="1"/>
</dbReference>
<feature type="domain" description="O-methyltransferase C-terminal" evidence="5">
    <location>
        <begin position="144"/>
        <end position="366"/>
    </location>
</feature>